<dbReference type="PANTHER" id="PTHR10257:SF31">
    <property type="entry name" value="SERINE_THREONINE PROTEIN PHOSPHATASE 2A 57 KDA REGULATORY SUBUNIT B' KAPPA ISOFORM"/>
    <property type="match status" value="1"/>
</dbReference>
<evidence type="ECO:0000313" key="3">
    <source>
        <dbReference type="Proteomes" id="UP000823388"/>
    </source>
</evidence>
<dbReference type="Proteomes" id="UP000823388">
    <property type="component" value="Chromosome 3K"/>
</dbReference>
<dbReference type="AlphaFoldDB" id="A0A8T0UN59"/>
<organism evidence="2 3">
    <name type="scientific">Panicum virgatum</name>
    <name type="common">Blackwell switchgrass</name>
    <dbReference type="NCBI Taxonomy" id="38727"/>
    <lineage>
        <taxon>Eukaryota</taxon>
        <taxon>Viridiplantae</taxon>
        <taxon>Streptophyta</taxon>
        <taxon>Embryophyta</taxon>
        <taxon>Tracheophyta</taxon>
        <taxon>Spermatophyta</taxon>
        <taxon>Magnoliopsida</taxon>
        <taxon>Liliopsida</taxon>
        <taxon>Poales</taxon>
        <taxon>Poaceae</taxon>
        <taxon>PACMAD clade</taxon>
        <taxon>Panicoideae</taxon>
        <taxon>Panicodae</taxon>
        <taxon>Paniceae</taxon>
        <taxon>Panicinae</taxon>
        <taxon>Panicum</taxon>
        <taxon>Panicum sect. Hiantes</taxon>
    </lineage>
</organism>
<comment type="function">
    <text evidence="1">The B regulatory subunit might modulate substrate selectivity and catalytic activity, and also might direct the localization of the catalytic enzyme to a particular subcellular compartment.</text>
</comment>
<dbReference type="FunFam" id="1.25.10.10:FF:000331">
    <property type="entry name" value="Phosphoprotein phosphatase, putative"/>
    <property type="match status" value="1"/>
</dbReference>
<dbReference type="EMBL" id="CM029041">
    <property type="protein sequence ID" value="KAG2625902.1"/>
    <property type="molecule type" value="Genomic_DNA"/>
</dbReference>
<dbReference type="PANTHER" id="PTHR10257">
    <property type="entry name" value="SERINE/THREONINE PROTEIN PHOSPHATASE 2A PP2A REGULATORY SUBUNIT B"/>
    <property type="match status" value="1"/>
</dbReference>
<keyword evidence="3" id="KW-1185">Reference proteome</keyword>
<dbReference type="Pfam" id="PF01603">
    <property type="entry name" value="B56"/>
    <property type="match status" value="1"/>
</dbReference>
<sequence length="367" mass="42191">MCAINLFRAFPPNYRSGSSGGGEGDEDEPMFDPAWCHLQLVYELLLKFIGSSSLDAKVGKKHFDHSFIVKLLNLLDSEDPRERDCLKTILHRVYGKFMVHRPFIRKAVSNIFYQFVFETDRHNGIAELLEVFGSVISGFALPLKEEHKIFLWRVLIPLHKPKSVGLYLQQLTYCVTQFLEKDPKLASSVIIGLLRYWPITNCQKEVMFLSEIEEILESTSQAEFQKCMVSLFRRIAHCITSSHFQVAERALFVWNNDHIISLIAQNRQVIMPLVVPALEQNIQNHWNQAVLNLTMNVKKMFSEMDEDLFSSCLDKYKEDEEKRASLEVKRKLTWEKLESAAAFQPVTGHTAVLVGHQLSAKMIATLI</sequence>
<comment type="similarity">
    <text evidence="1">Belongs to the phosphatase 2A regulatory subunit.</text>
</comment>
<proteinExistence type="inferred from homology"/>
<accession>A0A8T0UN59</accession>
<dbReference type="PIRSF" id="PIRSF028043">
    <property type="entry name" value="PP2A_B56"/>
    <property type="match status" value="1"/>
</dbReference>
<dbReference type="GO" id="GO:0007165">
    <property type="term" value="P:signal transduction"/>
    <property type="evidence" value="ECO:0007669"/>
    <property type="project" value="InterPro"/>
</dbReference>
<gene>
    <name evidence="2" type="ORF">PVAP13_3KG291300</name>
</gene>
<evidence type="ECO:0000313" key="2">
    <source>
        <dbReference type="EMBL" id="KAG2625902.1"/>
    </source>
</evidence>
<dbReference type="InterPro" id="IPR002554">
    <property type="entry name" value="PP2A_B56"/>
</dbReference>
<dbReference type="GO" id="GO:0000159">
    <property type="term" value="C:protein phosphatase type 2A complex"/>
    <property type="evidence" value="ECO:0007669"/>
    <property type="project" value="UniProtKB-UniRule"/>
</dbReference>
<comment type="caution">
    <text evidence="2">The sequence shown here is derived from an EMBL/GenBank/DDBJ whole genome shotgun (WGS) entry which is preliminary data.</text>
</comment>
<dbReference type="SUPFAM" id="SSF48371">
    <property type="entry name" value="ARM repeat"/>
    <property type="match status" value="1"/>
</dbReference>
<dbReference type="Gene3D" id="1.25.10.10">
    <property type="entry name" value="Leucine-rich Repeat Variant"/>
    <property type="match status" value="1"/>
</dbReference>
<dbReference type="InterPro" id="IPR016024">
    <property type="entry name" value="ARM-type_fold"/>
</dbReference>
<name>A0A8T0UN59_PANVG</name>
<reference evidence="2" key="1">
    <citation type="submission" date="2020-05" db="EMBL/GenBank/DDBJ databases">
        <title>WGS assembly of Panicum virgatum.</title>
        <authorList>
            <person name="Lovell J.T."/>
            <person name="Jenkins J."/>
            <person name="Shu S."/>
            <person name="Juenger T.E."/>
            <person name="Schmutz J."/>
        </authorList>
    </citation>
    <scope>NUCLEOTIDE SEQUENCE</scope>
    <source>
        <strain evidence="2">AP13</strain>
    </source>
</reference>
<dbReference type="InterPro" id="IPR011989">
    <property type="entry name" value="ARM-like"/>
</dbReference>
<dbReference type="GO" id="GO:0019888">
    <property type="term" value="F:protein phosphatase regulator activity"/>
    <property type="evidence" value="ECO:0007669"/>
    <property type="project" value="UniProtKB-UniRule"/>
</dbReference>
<protein>
    <recommendedName>
        <fullName evidence="1">Serine/threonine protein phosphatase 2A regulatory subunit</fullName>
    </recommendedName>
</protein>
<evidence type="ECO:0000256" key="1">
    <source>
        <dbReference type="PIRNR" id="PIRNR028043"/>
    </source>
</evidence>